<dbReference type="RefSeq" id="WP_377283083.1">
    <property type="nucleotide sequence ID" value="NZ_JBHRSI010000008.1"/>
</dbReference>
<keyword evidence="1" id="KW-0472">Membrane</keyword>
<feature type="transmembrane region" description="Helical" evidence="1">
    <location>
        <begin position="26"/>
        <end position="47"/>
    </location>
</feature>
<keyword evidence="1" id="KW-0812">Transmembrane</keyword>
<sequence length="55" mass="5693">MLLGPITGPLVAGVVLNLKDRRPVLAGLYAVLLIELTLAAPLLTAVLTKMAADLV</sequence>
<evidence type="ECO:0000256" key="1">
    <source>
        <dbReference type="SAM" id="Phobius"/>
    </source>
</evidence>
<gene>
    <name evidence="2" type="ORF">ACFSC0_10005</name>
</gene>
<protein>
    <recommendedName>
        <fullName evidence="4">Major facilitator superfamily (MFS) profile domain-containing protein</fullName>
    </recommendedName>
</protein>
<dbReference type="EMBL" id="JBHUEY010000001">
    <property type="protein sequence ID" value="MFD1783726.1"/>
    <property type="molecule type" value="Genomic_DNA"/>
</dbReference>
<keyword evidence="3" id="KW-1185">Reference proteome</keyword>
<organism evidence="2 3">
    <name type="scientific">Phenylobacterium terrae</name>
    <dbReference type="NCBI Taxonomy" id="2665495"/>
    <lineage>
        <taxon>Bacteria</taxon>
        <taxon>Pseudomonadati</taxon>
        <taxon>Pseudomonadota</taxon>
        <taxon>Alphaproteobacteria</taxon>
        <taxon>Caulobacterales</taxon>
        <taxon>Caulobacteraceae</taxon>
        <taxon>Phenylobacterium</taxon>
    </lineage>
</organism>
<evidence type="ECO:0008006" key="4">
    <source>
        <dbReference type="Google" id="ProtNLM"/>
    </source>
</evidence>
<proteinExistence type="predicted"/>
<accession>A0ABW4N159</accession>
<evidence type="ECO:0000313" key="2">
    <source>
        <dbReference type="EMBL" id="MFD1783726.1"/>
    </source>
</evidence>
<evidence type="ECO:0000313" key="3">
    <source>
        <dbReference type="Proteomes" id="UP001597237"/>
    </source>
</evidence>
<keyword evidence="1" id="KW-1133">Transmembrane helix</keyword>
<reference evidence="3" key="1">
    <citation type="journal article" date="2019" name="Int. J. Syst. Evol. Microbiol.">
        <title>The Global Catalogue of Microorganisms (GCM) 10K type strain sequencing project: providing services to taxonomists for standard genome sequencing and annotation.</title>
        <authorList>
            <consortium name="The Broad Institute Genomics Platform"/>
            <consortium name="The Broad Institute Genome Sequencing Center for Infectious Disease"/>
            <person name="Wu L."/>
            <person name="Ma J."/>
        </authorList>
    </citation>
    <scope>NUCLEOTIDE SEQUENCE [LARGE SCALE GENOMIC DNA]</scope>
    <source>
        <strain evidence="3">DFY28</strain>
    </source>
</reference>
<dbReference type="Proteomes" id="UP001597237">
    <property type="component" value="Unassembled WGS sequence"/>
</dbReference>
<comment type="caution">
    <text evidence="2">The sequence shown here is derived from an EMBL/GenBank/DDBJ whole genome shotgun (WGS) entry which is preliminary data.</text>
</comment>
<name>A0ABW4N159_9CAUL</name>